<keyword evidence="6" id="KW-0073">Auxin biosynthesis</keyword>
<dbReference type="GO" id="GO:0005634">
    <property type="term" value="C:nucleus"/>
    <property type="evidence" value="ECO:0007669"/>
    <property type="project" value="UniProtKB-SubCell"/>
</dbReference>
<dbReference type="NCBIfam" id="TIGR01623">
    <property type="entry name" value="put_zinc_LRP1"/>
    <property type="match status" value="1"/>
</dbReference>
<keyword evidence="5" id="KW-0862">Zinc</keyword>
<evidence type="ECO:0000313" key="12">
    <source>
        <dbReference type="EMBL" id="SPC95790.1"/>
    </source>
</evidence>
<dbReference type="GO" id="GO:0003700">
    <property type="term" value="F:DNA-binding transcription factor activity"/>
    <property type="evidence" value="ECO:0007669"/>
    <property type="project" value="InterPro"/>
</dbReference>
<dbReference type="InterPro" id="IPR006511">
    <property type="entry name" value="SHI_C"/>
</dbReference>
<feature type="region of interest" description="Disordered" evidence="11">
    <location>
        <begin position="261"/>
        <end position="285"/>
    </location>
</feature>
<dbReference type="AlphaFoldDB" id="A0A2N9G8K1"/>
<dbReference type="InterPro" id="IPR006510">
    <property type="entry name" value="Znf_LRP1"/>
</dbReference>
<evidence type="ECO:0000256" key="1">
    <source>
        <dbReference type="ARBA" id="ARBA00004123"/>
    </source>
</evidence>
<sequence length="285" mass="31007">MLGLRDLVLIAPSPSSMHQHQQNQNQNQAHFLLITIPTFLYLPHQLPLVLKRAQELSSAKKDGLNNNTESDASEQIVENNTSSESGMRVCRDCGNRAKKDCSHRRCRTCCKSRGFDCTTHVRSTWVPAARRRERKMVVVGGGGDGSSGSSSGVKRSRIVLPSFNVTTTSHASTSNATTPRSIDISSKKQDASFKKSLPGQVRAPAVFRCHRVTAISDGEAEFVYQTTVSISGHVFKGFLYDQGVDEKNEFPCISQLHLVSSSSGRKRDSSSAIVAPPNAHPGPAS</sequence>
<name>A0A2N9G8K1_FAGSY</name>
<evidence type="ECO:0000256" key="5">
    <source>
        <dbReference type="ARBA" id="ARBA00022833"/>
    </source>
</evidence>
<dbReference type="Pfam" id="PF05142">
    <property type="entry name" value="DUF702"/>
    <property type="match status" value="1"/>
</dbReference>
<evidence type="ECO:0000256" key="10">
    <source>
        <dbReference type="ARBA" id="ARBA00023294"/>
    </source>
</evidence>
<comment type="similarity">
    <text evidence="2">Belongs to the SHI protein family.</text>
</comment>
<evidence type="ECO:0000256" key="11">
    <source>
        <dbReference type="SAM" id="MobiDB-lite"/>
    </source>
</evidence>
<dbReference type="NCBIfam" id="TIGR01624">
    <property type="entry name" value="LRP1_Cterm"/>
    <property type="match status" value="1"/>
</dbReference>
<evidence type="ECO:0000256" key="7">
    <source>
        <dbReference type="ARBA" id="ARBA00023125"/>
    </source>
</evidence>
<dbReference type="PANTHER" id="PTHR31604:SF28">
    <property type="entry name" value="PROTEIN SHI RELATED SEQUENCE 6"/>
    <property type="match status" value="1"/>
</dbReference>
<proteinExistence type="inferred from homology"/>
<evidence type="ECO:0000256" key="4">
    <source>
        <dbReference type="ARBA" id="ARBA00022723"/>
    </source>
</evidence>
<dbReference type="GO" id="GO:0003677">
    <property type="term" value="F:DNA binding"/>
    <property type="evidence" value="ECO:0007669"/>
    <property type="project" value="UniProtKB-KW"/>
</dbReference>
<keyword evidence="9" id="KW-0539">Nucleus</keyword>
<keyword evidence="7" id="KW-0238">DNA-binding</keyword>
<evidence type="ECO:0000256" key="9">
    <source>
        <dbReference type="ARBA" id="ARBA00023242"/>
    </source>
</evidence>
<dbReference type="GO" id="GO:0009851">
    <property type="term" value="P:auxin biosynthetic process"/>
    <property type="evidence" value="ECO:0007669"/>
    <property type="project" value="UniProtKB-KW"/>
</dbReference>
<dbReference type="PANTHER" id="PTHR31604">
    <property type="entry name" value="PROTEIN LATERAL ROOT PRIMORDIUM 1"/>
    <property type="match status" value="1"/>
</dbReference>
<feature type="region of interest" description="Disordered" evidence="11">
    <location>
        <begin position="61"/>
        <end position="80"/>
    </location>
</feature>
<dbReference type="InterPro" id="IPR007818">
    <property type="entry name" value="SHI"/>
</dbReference>
<evidence type="ECO:0000256" key="8">
    <source>
        <dbReference type="ARBA" id="ARBA00023159"/>
    </source>
</evidence>
<keyword evidence="3" id="KW-0217">Developmental protein</keyword>
<protein>
    <submittedName>
        <fullName evidence="12">Uncharacterized protein</fullName>
    </submittedName>
</protein>
<keyword evidence="8" id="KW-0010">Activator</keyword>
<dbReference type="GO" id="GO:0009734">
    <property type="term" value="P:auxin-activated signaling pathway"/>
    <property type="evidence" value="ECO:0007669"/>
    <property type="project" value="UniProtKB-KW"/>
</dbReference>
<evidence type="ECO:0000256" key="6">
    <source>
        <dbReference type="ARBA" id="ARBA00023070"/>
    </source>
</evidence>
<evidence type="ECO:0000256" key="2">
    <source>
        <dbReference type="ARBA" id="ARBA00006911"/>
    </source>
</evidence>
<comment type="subcellular location">
    <subcellularLocation>
        <location evidence="1">Nucleus</location>
    </subcellularLocation>
</comment>
<dbReference type="GO" id="GO:0045893">
    <property type="term" value="P:positive regulation of DNA-templated transcription"/>
    <property type="evidence" value="ECO:0007669"/>
    <property type="project" value="TreeGrafter"/>
</dbReference>
<dbReference type="GO" id="GO:0046872">
    <property type="term" value="F:metal ion binding"/>
    <property type="evidence" value="ECO:0007669"/>
    <property type="project" value="UniProtKB-KW"/>
</dbReference>
<reference evidence="12" key="1">
    <citation type="submission" date="2018-02" db="EMBL/GenBank/DDBJ databases">
        <authorList>
            <person name="Cohen D.B."/>
            <person name="Kent A.D."/>
        </authorList>
    </citation>
    <scope>NUCLEOTIDE SEQUENCE</scope>
</reference>
<dbReference type="EMBL" id="OIVN01001602">
    <property type="protein sequence ID" value="SPC95790.1"/>
    <property type="molecule type" value="Genomic_DNA"/>
</dbReference>
<keyword evidence="10" id="KW-0927">Auxin signaling pathway</keyword>
<evidence type="ECO:0000256" key="3">
    <source>
        <dbReference type="ARBA" id="ARBA00022473"/>
    </source>
</evidence>
<gene>
    <name evidence="12" type="ORF">FSB_LOCUS23672</name>
</gene>
<organism evidence="12">
    <name type="scientific">Fagus sylvatica</name>
    <name type="common">Beechnut</name>
    <dbReference type="NCBI Taxonomy" id="28930"/>
    <lineage>
        <taxon>Eukaryota</taxon>
        <taxon>Viridiplantae</taxon>
        <taxon>Streptophyta</taxon>
        <taxon>Embryophyta</taxon>
        <taxon>Tracheophyta</taxon>
        <taxon>Spermatophyta</taxon>
        <taxon>Magnoliopsida</taxon>
        <taxon>eudicotyledons</taxon>
        <taxon>Gunneridae</taxon>
        <taxon>Pentapetalae</taxon>
        <taxon>rosids</taxon>
        <taxon>fabids</taxon>
        <taxon>Fagales</taxon>
        <taxon>Fagaceae</taxon>
        <taxon>Fagus</taxon>
    </lineage>
</organism>
<accession>A0A2N9G8K1</accession>
<keyword evidence="4" id="KW-0479">Metal-binding</keyword>